<reference evidence="3 4" key="2">
    <citation type="submission" date="2024-07" db="EMBL/GenBank/DDBJ databases">
        <authorList>
            <person name="Akdeniz Z."/>
        </authorList>
    </citation>
    <scope>NUCLEOTIDE SEQUENCE [LARGE SCALE GENOMIC DNA]</scope>
</reference>
<feature type="region of interest" description="Disordered" evidence="1">
    <location>
        <begin position="243"/>
        <end position="268"/>
    </location>
</feature>
<accession>A0AA86R5I0</accession>
<dbReference type="Proteomes" id="UP001642409">
    <property type="component" value="Unassembled WGS sequence"/>
</dbReference>
<dbReference type="AlphaFoldDB" id="A0AA86R5I0"/>
<proteinExistence type="predicted"/>
<dbReference type="EMBL" id="CAXDID020000127">
    <property type="protein sequence ID" value="CAL6034150.1"/>
    <property type="molecule type" value="Genomic_DNA"/>
</dbReference>
<sequence>MSRKLQIFNKIDSYISKSGKLQNLVASRCDSAQPSAPNFQLSPTLQSPLQKPSYDQLSSKKEHQGNYVQTKANIINSVVNPQLSPTLQSQIPSSDQKNSQIGQQQNYAQTKSNILASVVNSQLSSDLYLLQCENSSLRHQLQLSQHLSCQNDSKGSKFRQNDQSSLISNDNQLINSDCQKQNHLNKDLTNQTSCQLSQQLSCQNSTQQIVSQESQLINSDCHNSKQNHLNNENQQLPNQTSIQHSHLLSHQKSNHQSNHKLDSNNETNSISNQQQENLFIESVDEFRNLIERNAEMTLKLQTAVNDLQSNFRRTRKMRKETTMTVFEMQKLFE</sequence>
<protein>
    <submittedName>
        <fullName evidence="3">Hypothetical_protein</fullName>
    </submittedName>
</protein>
<gene>
    <name evidence="3" type="ORF">HINF_LOCUS35314</name>
    <name evidence="2" type="ORF">HINF_LOCUS58595</name>
</gene>
<organism evidence="2">
    <name type="scientific">Hexamita inflata</name>
    <dbReference type="NCBI Taxonomy" id="28002"/>
    <lineage>
        <taxon>Eukaryota</taxon>
        <taxon>Metamonada</taxon>
        <taxon>Diplomonadida</taxon>
        <taxon>Hexamitidae</taxon>
        <taxon>Hexamitinae</taxon>
        <taxon>Hexamita</taxon>
    </lineage>
</organism>
<feature type="region of interest" description="Disordered" evidence="1">
    <location>
        <begin position="32"/>
        <end position="63"/>
    </location>
</feature>
<keyword evidence="4" id="KW-1185">Reference proteome</keyword>
<evidence type="ECO:0000313" key="4">
    <source>
        <dbReference type="Proteomes" id="UP001642409"/>
    </source>
</evidence>
<reference evidence="2" key="1">
    <citation type="submission" date="2023-06" db="EMBL/GenBank/DDBJ databases">
        <authorList>
            <person name="Kurt Z."/>
        </authorList>
    </citation>
    <scope>NUCLEOTIDE SEQUENCE</scope>
</reference>
<dbReference type="EMBL" id="CATOUU010001084">
    <property type="protein sequence ID" value="CAI9970950.1"/>
    <property type="molecule type" value="Genomic_DNA"/>
</dbReference>
<comment type="caution">
    <text evidence="2">The sequence shown here is derived from an EMBL/GenBank/DDBJ whole genome shotgun (WGS) entry which is preliminary data.</text>
</comment>
<evidence type="ECO:0000313" key="3">
    <source>
        <dbReference type="EMBL" id="CAL6034150.1"/>
    </source>
</evidence>
<evidence type="ECO:0000313" key="2">
    <source>
        <dbReference type="EMBL" id="CAI9970950.1"/>
    </source>
</evidence>
<feature type="region of interest" description="Disordered" evidence="1">
    <location>
        <begin position="85"/>
        <end position="105"/>
    </location>
</feature>
<evidence type="ECO:0000256" key="1">
    <source>
        <dbReference type="SAM" id="MobiDB-lite"/>
    </source>
</evidence>
<feature type="compositionally biased region" description="Polar residues" evidence="1">
    <location>
        <begin position="32"/>
        <end position="57"/>
    </location>
</feature>
<name>A0AA86R5I0_9EUKA</name>